<dbReference type="KEGG" id="sams:NI36_01845"/>
<dbReference type="Proteomes" id="UP000547874">
    <property type="component" value="Unassembled WGS sequence"/>
</dbReference>
<dbReference type="Proteomes" id="UP000478867">
    <property type="component" value="Unassembled WGS sequence"/>
</dbReference>
<evidence type="ECO:0000313" key="22">
    <source>
        <dbReference type="Proteomes" id="UP000547874"/>
    </source>
</evidence>
<dbReference type="EMBL" id="LFVP01000005">
    <property type="protein sequence ID" value="KSA79870.1"/>
    <property type="molecule type" value="Genomic_DNA"/>
</dbReference>
<accession>A0A1E8X8U6</accession>
<evidence type="ECO:0000313" key="17">
    <source>
        <dbReference type="Proteomes" id="UP000463077"/>
    </source>
</evidence>
<proteinExistence type="predicted"/>
<evidence type="ECO:0000313" key="11">
    <source>
        <dbReference type="EMBL" id="QJR06590.1"/>
    </source>
</evidence>
<evidence type="ECO:0000313" key="19">
    <source>
        <dbReference type="Proteomes" id="UP000471199"/>
    </source>
</evidence>
<reference evidence="15 16" key="5">
    <citation type="submission" date="2018-11" db="EMBL/GenBank/DDBJ databases">
        <title>Genomic profiling of Staphylococcus species from a Poultry farm system in KwaZulu-Natal, South Africa.</title>
        <authorList>
            <person name="Amoako D.G."/>
            <person name="Somboro A.M."/>
            <person name="Abia A.L.K."/>
            <person name="Bester L.A."/>
            <person name="Essack S.Y."/>
        </authorList>
    </citation>
    <scope>NUCLEOTIDE SEQUENCE [LARGE SCALE GENOMIC DNA]</scope>
    <source>
        <strain evidence="13 16">SA12</strain>
        <strain evidence="12 15">SA9</strain>
    </source>
</reference>
<evidence type="ECO:0000313" key="4">
    <source>
        <dbReference type="EMBL" id="KSA79870.1"/>
    </source>
</evidence>
<dbReference type="EMBL" id="LALQ01000034">
    <property type="protein sequence ID" value="KMR56973.1"/>
    <property type="molecule type" value="Genomic_DNA"/>
</dbReference>
<evidence type="ECO:0000313" key="18">
    <source>
        <dbReference type="Proteomes" id="UP000466646"/>
    </source>
</evidence>
<evidence type="ECO:0000313" key="15">
    <source>
        <dbReference type="Proteomes" id="UP000293434"/>
    </source>
</evidence>
<evidence type="ECO:0000313" key="12">
    <source>
        <dbReference type="EMBL" id="RZH94684.1"/>
    </source>
</evidence>
<evidence type="ECO:0000313" key="3">
    <source>
        <dbReference type="EMBL" id="KMR56973.1"/>
    </source>
</evidence>
<reference evidence="6 17" key="6">
    <citation type="journal article" date="2019" name="Int. J. Infect. Dis.">
        <title>Characterization of a community-acquired methicillin-resistant sequence type 338 Staphylococcus aureus strain containing a staphylococcal cassette chromosome mec type VT.</title>
        <authorList>
            <person name="Chen Y."/>
            <person name="Hong J."/>
            <person name="Chen Y."/>
            <person name="Wang H."/>
            <person name="Yu Y."/>
            <person name="Qu T."/>
        </authorList>
    </citation>
    <scope>NUCLEOTIDE SEQUENCE [LARGE SCALE GENOMIC DNA]</scope>
    <source>
        <strain evidence="6 17">LJ05</strain>
    </source>
</reference>
<dbReference type="EMBL" id="JAANEC010000037">
    <property type="protein sequence ID" value="NUY11719.1"/>
    <property type="molecule type" value="Genomic_DNA"/>
</dbReference>
<dbReference type="EMBL" id="CP023391">
    <property type="protein sequence ID" value="ATC70500.1"/>
    <property type="molecule type" value="Genomic_DNA"/>
</dbReference>
<dbReference type="EMBL" id="LALJ01000016">
    <property type="protein sequence ID" value="KMR36304.1"/>
    <property type="molecule type" value="Genomic_DNA"/>
</dbReference>
<dbReference type="Proteomes" id="UP000293434">
    <property type="component" value="Unassembled WGS sequence"/>
</dbReference>
<evidence type="ECO:0000313" key="16">
    <source>
        <dbReference type="Proteomes" id="UP000294017"/>
    </source>
</evidence>
<reference evidence="2" key="1">
    <citation type="journal article" date="2015" name="J. Infect. Dis.">
        <title>Parallel Epidemics of Community-Associated Methicillin-Resistant Staphylococcus aureus USA300 Infection in North and South America.</title>
        <authorList>
            <person name="Planet P.J."/>
            <person name="Diaz L."/>
            <person name="Kolokotronis S.O."/>
            <person name="Narechania A."/>
            <person name="Reyes J."/>
            <person name="Xing G."/>
            <person name="Rincon S."/>
            <person name="Smith H."/>
            <person name="Panesso D."/>
            <person name="Ryan C."/>
            <person name="Smith D.P."/>
            <person name="Guzman M."/>
            <person name="Zurita J."/>
            <person name="Sebra R."/>
            <person name="Deikus G."/>
            <person name="Nolan R.L."/>
            <person name="Tenover F.C."/>
            <person name="Weinstock G.M."/>
            <person name="Robinson D.A."/>
            <person name="Arias C.A."/>
        </authorList>
    </citation>
    <scope>NUCLEOTIDE SEQUENCE</scope>
    <source>
        <strain evidence="2">CA15</strain>
        <strain evidence="3">M121</strain>
    </source>
</reference>
<protein>
    <submittedName>
        <fullName evidence="2">Uncharacterized protein</fullName>
    </submittedName>
</protein>
<accession>A0A266CY84</accession>
<gene>
    <name evidence="4" type="ORF">ACR79_09040</name>
    <name evidence="1" type="ORF">CNH36_02165</name>
    <name evidence="12" type="ORF">EIG94_03995</name>
    <name evidence="13" type="ORF">EIH03_09600</name>
    <name evidence="3" type="ORF">EP54_08060</name>
    <name evidence="2" type="ORF">EQ90_08440</name>
    <name evidence="6" type="ORF">GAY54_13335</name>
    <name evidence="7" type="ORF">GO814_10485</name>
    <name evidence="8" type="ORF">GO942_09185</name>
    <name evidence="10" type="ORF">GQX37_04020</name>
    <name evidence="9" type="ORF">GZ130_10360</name>
    <name evidence="11" type="ORF">HH313_000366</name>
    <name evidence="5" type="ORF">LB359_09510</name>
</gene>
<dbReference type="Proteomes" id="UP000471199">
    <property type="component" value="Unassembled WGS sequence"/>
</dbReference>
<dbReference type="EMBL" id="WPXC01000017">
    <property type="protein sequence ID" value="MVM10863.1"/>
    <property type="molecule type" value="Genomic_DNA"/>
</dbReference>
<evidence type="ECO:0000313" key="6">
    <source>
        <dbReference type="EMBL" id="MUG53523.1"/>
    </source>
</evidence>
<evidence type="ECO:0000313" key="20">
    <source>
        <dbReference type="Proteomes" id="UP000478867"/>
    </source>
</evidence>
<evidence type="ECO:0000313" key="10">
    <source>
        <dbReference type="EMBL" id="NUY11719.1"/>
    </source>
</evidence>
<dbReference type="Proteomes" id="UP000502818">
    <property type="component" value="Chromosome"/>
</dbReference>
<evidence type="ECO:0000313" key="1">
    <source>
        <dbReference type="EMBL" id="ATC70500.1"/>
    </source>
</evidence>
<evidence type="ECO:0000313" key="7">
    <source>
        <dbReference type="EMBL" id="MVK35563.1"/>
    </source>
</evidence>
<evidence type="ECO:0000313" key="14">
    <source>
        <dbReference type="Proteomes" id="UP000217245"/>
    </source>
</evidence>
<dbReference type="Proteomes" id="UP001200271">
    <property type="component" value="Unassembled WGS sequence"/>
</dbReference>
<reference evidence="4" key="3">
    <citation type="journal article" date="2016" name="J. Infect. Dis.">
        <title>Comparative Genomics of Community-Associated Methicillin-Resistant Staphylococcus aureus Shows the Emergence of Clone ST8-USA300 in Geneva, Switzerland.</title>
        <authorList>
            <person name="Von Dach E."/>
            <person name="Diene S.M."/>
            <person name="Fankhauser C."/>
            <person name="Schrenzel J."/>
            <person name="Harbarth S."/>
            <person name="Francois P."/>
        </authorList>
    </citation>
    <scope>NUCLEOTIDE SEQUENCE</scope>
    <source>
        <strain evidence="4">MRSA_S26</strain>
    </source>
</reference>
<reference evidence="5" key="12">
    <citation type="submission" date="2023-08" db="EMBL/GenBank/DDBJ databases">
        <authorList>
            <person name="Zhao H."/>
            <person name="Wang X."/>
        </authorList>
    </citation>
    <scope>NUCLEOTIDE SEQUENCE</scope>
    <source>
        <strain evidence="5">NC-4</strain>
    </source>
</reference>
<evidence type="ECO:0000313" key="21">
    <source>
        <dbReference type="Proteomes" id="UP000502818"/>
    </source>
</evidence>
<organism evidence="2">
    <name type="scientific">Staphylococcus aureus</name>
    <dbReference type="NCBI Taxonomy" id="1280"/>
    <lineage>
        <taxon>Bacteria</taxon>
        <taxon>Bacillati</taxon>
        <taxon>Bacillota</taxon>
        <taxon>Bacilli</taxon>
        <taxon>Bacillales</taxon>
        <taxon>Staphylococcaceae</taxon>
        <taxon>Staphylococcus</taxon>
    </lineage>
</organism>
<dbReference type="EMBL" id="JAIUEN010000074">
    <property type="protein sequence ID" value="MCE3362575.1"/>
    <property type="molecule type" value="Genomic_DNA"/>
</dbReference>
<dbReference type="EMBL" id="CP053070">
    <property type="protein sequence ID" value="QJR06590.1"/>
    <property type="molecule type" value="Genomic_DNA"/>
</dbReference>
<dbReference type="EMBL" id="RQTF01000176">
    <property type="protein sequence ID" value="RZI06650.1"/>
    <property type="molecule type" value="Genomic_DNA"/>
</dbReference>
<reference evidence="1 14" key="4">
    <citation type="submission" date="2017-09" db="EMBL/GenBank/DDBJ databases">
        <title>A single nucleotide polymorphism in the Staphylococcus aureus virulence regulator SaeR abolishes pathogenesis.</title>
        <authorList>
            <person name="Copin R.J."/>
            <person name="Sause W."/>
            <person name="Shopsin B."/>
            <person name="Torres V.J."/>
        </authorList>
    </citation>
    <scope>NUCLEOTIDE SEQUENCE [LARGE SCALE GENOMIC DNA]</scope>
    <source>
        <strain evidence="14">Newman</strain>
        <strain evidence="1">Newman_D2C</strain>
    </source>
</reference>
<dbReference type="EMBL" id="WPTS01000035">
    <property type="protein sequence ID" value="MVK35563.1"/>
    <property type="molecule type" value="Genomic_DNA"/>
</dbReference>
<dbReference type="AlphaFoldDB" id="A0A266CY84"/>
<name>A0A266CY84_STAAU</name>
<dbReference type="Proteomes" id="UP000294017">
    <property type="component" value="Unassembled WGS sequence"/>
</dbReference>
<dbReference type="Proteomes" id="UP000052129">
    <property type="component" value="Unassembled WGS sequence"/>
</dbReference>
<dbReference type="EMBL" id="RQTC01000052">
    <property type="protein sequence ID" value="RZH94684.1"/>
    <property type="molecule type" value="Genomic_DNA"/>
</dbReference>
<reference evidence="9 18" key="9">
    <citation type="submission" date="2020-01" db="EMBL/GenBank/DDBJ databases">
        <title>Analysis of Virulence and Antimicrobial Resistance Gene Carriage in Staphylococcus aureus Infections in Equids Using Whole Genome Sequencing.</title>
        <authorList>
            <person name="Little S.V."/>
            <person name="Hillhouse A.E."/>
            <person name="Cohen N.D."/>
            <person name="Lawhon S.D."/>
            <person name="Bryan L.K."/>
        </authorList>
    </citation>
    <scope>NUCLEOTIDE SEQUENCE [LARGE SCALE GENOMIC DNA]</scope>
    <source>
        <strain evidence="9 18">61-017</strain>
    </source>
</reference>
<evidence type="ECO:0000313" key="13">
    <source>
        <dbReference type="EMBL" id="RZI06650.1"/>
    </source>
</evidence>
<dbReference type="Proteomes" id="UP000217245">
    <property type="component" value="Chromosome"/>
</dbReference>
<evidence type="ECO:0000313" key="5">
    <source>
        <dbReference type="EMBL" id="MCE3362575.1"/>
    </source>
</evidence>
<reference evidence="11 21" key="10">
    <citation type="submission" date="2020-04" db="EMBL/GenBank/DDBJ databases">
        <authorList>
            <person name="Kim J.-M."/>
            <person name="Chung S.H."/>
            <person name="Kim I."/>
            <person name="Kim J.-S."/>
        </authorList>
    </citation>
    <scope>NUCLEOTIDE SEQUENCE [LARGE SCALE GENOMIC DNA]</scope>
    <source>
        <strain evidence="11">HL20709</strain>
    </source>
</reference>
<evidence type="ECO:0000313" key="8">
    <source>
        <dbReference type="EMBL" id="MVM10863.1"/>
    </source>
</evidence>
<reference evidence="19 20" key="7">
    <citation type="submission" date="2019-11" db="EMBL/GenBank/DDBJ databases">
        <title>Implementation of targeted gown and glove precautions to prevent Staphylococcus aureus acquisition in community-based nursing homes.</title>
        <authorList>
            <person name="Stine O.C."/>
        </authorList>
    </citation>
    <scope>NUCLEOTIDE SEQUENCE [LARGE SCALE GENOMIC DNA]</scope>
    <source>
        <strain evidence="8 20">S_1081.LBCF.DN</strain>
        <strain evidence="7 19">S_2062.LAUP.DI</strain>
    </source>
</reference>
<evidence type="ECO:0000313" key="2">
    <source>
        <dbReference type="EMBL" id="KMR36304.1"/>
    </source>
</evidence>
<dbReference type="EMBL" id="WFHO01000036">
    <property type="protein sequence ID" value="MUG53523.1"/>
    <property type="molecule type" value="Genomic_DNA"/>
</dbReference>
<sequence>MQLNVNMMKFDRWHKGICKQIVLNSVVIGGKGK</sequence>
<dbReference type="Proteomes" id="UP000463077">
    <property type="component" value="Unassembled WGS sequence"/>
</dbReference>
<dbReference type="EMBL" id="JAAFLG010000024">
    <property type="protein sequence ID" value="NDP57006.1"/>
    <property type="molecule type" value="Genomic_DNA"/>
</dbReference>
<evidence type="ECO:0000313" key="9">
    <source>
        <dbReference type="EMBL" id="NDP57006.1"/>
    </source>
</evidence>
<reference evidence="10 22" key="8">
    <citation type="journal article" date="2020" name="J. Antimicrob. Chemother.">
        <title>Detection of heterogeneous vancomycin intermediate resistance in MRSA isolates from Latin America.</title>
        <authorList>
            <person name="Castro B.E."/>
            <person name="Berrio M."/>
            <person name="Vargas M.L."/>
            <person name="Carvajal L.P."/>
            <person name="Millan L.V."/>
            <person name="Rios R."/>
            <person name="Hernandez A.K."/>
            <person name="Rincon S."/>
            <person name="Cubides P."/>
            <person name="Forero E."/>
            <person name="Dinh A."/>
            <person name="Seas C."/>
            <person name="Munita J.M."/>
            <person name="Arias C.A."/>
            <person name="Reyes J."/>
            <person name="Diaz L."/>
        </authorList>
    </citation>
    <scope>NUCLEOTIDE SEQUENCE [LARGE SCALE GENOMIC DNA]</scope>
    <source>
        <strain evidence="10 22">UE1097</strain>
    </source>
</reference>
<reference evidence="5" key="11">
    <citation type="journal article" date="2021" name="Front Med (Lausanne)">
        <title>The Prevalence and Determinants of Fusidic Acid Resistance Among Methicillin-Resistant Staphylococcus aureus Clinical Isolates in China.</title>
        <authorList>
            <person name="Zhao H."/>
            <person name="Wang X."/>
            <person name="Wang B."/>
            <person name="Xu Y."/>
            <person name="Rao L."/>
            <person name="Wan B."/>
            <person name="Guo Y."/>
            <person name="Wu X."/>
            <person name="Yu J."/>
            <person name="Chen L."/>
            <person name="Li M."/>
            <person name="Yu F."/>
        </authorList>
    </citation>
    <scope>NUCLEOTIDE SEQUENCE</scope>
    <source>
        <strain evidence="5">NC-4</strain>
    </source>
</reference>
<dbReference type="Proteomes" id="UP000466646">
    <property type="component" value="Unassembled WGS sequence"/>
</dbReference>
<dbReference type="RefSeq" id="WP_001789518.1">
    <property type="nucleotide sequence ID" value="NC_021670.1"/>
</dbReference>
<reference evidence="4" key="2">
    <citation type="submission" date="2015-06" db="EMBL/GenBank/DDBJ databases">
        <authorList>
            <person name="Diene S.M."/>
            <person name="Von Dach E."/>
            <person name="Fankhauser C."/>
            <person name="Schrenzel J."/>
            <person name="Harbarth S."/>
            <person name="Francois P."/>
        </authorList>
    </citation>
    <scope>NUCLEOTIDE SEQUENCE</scope>
    <source>
        <strain evidence="4">MRSA_S26</strain>
    </source>
</reference>